<evidence type="ECO:0000313" key="2">
    <source>
        <dbReference type="EMBL" id="MBW1259410.1"/>
    </source>
</evidence>
<sequence length="364" mass="41502">MYSNFKKEFYKTHSSENLTSTTAANALNHTGLVYDLINMDVTNRIVDDAVAQQARYKVTLYLDDVKGHCHTDHTDAGNEKFVACAGHTLEKHFYYSPGGPVTANYAADNSDCDANTYLMMTAASEAGIESWVVFAPSHAFFAWKDSFGNYRYWETTTDNNRGQWADFREPLYKKAISPAYYRPRDGRYATQFYQAIIYTDSREKTPLDTGLIPLLDNHFVSDILLYNKARAGKLTDKDVAFLRSGLQEDFTSTDRTRALAIYYLAHGNKSKAAAYLSRINSEDCQTSCVELLSETSPLKRFITYPYSWLDKFYDRHDAYFSLLAYYLFMSGVFLVFIGLVTGRIWWKTLGSAKKQTPENAIQSK</sequence>
<gene>
    <name evidence="2" type="ORF">KYI95_19755</name>
</gene>
<protein>
    <submittedName>
        <fullName evidence="2">Uncharacterized protein</fullName>
    </submittedName>
</protein>
<dbReference type="Proteomes" id="UP001197236">
    <property type="component" value="Unassembled WGS sequence"/>
</dbReference>
<keyword evidence="1" id="KW-0472">Membrane</keyword>
<name>A0ABS6VJZ3_9GAMM</name>
<keyword evidence="3" id="KW-1185">Reference proteome</keyword>
<accession>A0ABS6VJZ3</accession>
<evidence type="ECO:0000256" key="1">
    <source>
        <dbReference type="SAM" id="Phobius"/>
    </source>
</evidence>
<comment type="caution">
    <text evidence="2">The sequence shown here is derived from an EMBL/GenBank/DDBJ whole genome shotgun (WGS) entry which is preliminary data.</text>
</comment>
<dbReference type="RefSeq" id="WP_029571038.1">
    <property type="nucleotide sequence ID" value="NZ_CP193912.1"/>
</dbReference>
<evidence type="ECO:0000313" key="3">
    <source>
        <dbReference type="Proteomes" id="UP001197236"/>
    </source>
</evidence>
<dbReference type="EMBL" id="JAHVXZ010000016">
    <property type="protein sequence ID" value="MBW1259410.1"/>
    <property type="molecule type" value="Genomic_DNA"/>
</dbReference>
<keyword evidence="1" id="KW-1133">Transmembrane helix</keyword>
<keyword evidence="1" id="KW-0812">Transmembrane</keyword>
<organism evidence="2 3">
    <name type="scientific">Pantoea allii</name>
    <dbReference type="NCBI Taxonomy" id="574096"/>
    <lineage>
        <taxon>Bacteria</taxon>
        <taxon>Pseudomonadati</taxon>
        <taxon>Pseudomonadota</taxon>
        <taxon>Gammaproteobacteria</taxon>
        <taxon>Enterobacterales</taxon>
        <taxon>Erwiniaceae</taxon>
        <taxon>Pantoea</taxon>
    </lineage>
</organism>
<feature type="transmembrane region" description="Helical" evidence="1">
    <location>
        <begin position="323"/>
        <end position="346"/>
    </location>
</feature>
<proteinExistence type="predicted"/>
<reference evidence="2 3" key="1">
    <citation type="submission" date="2021-07" db="EMBL/GenBank/DDBJ databases">
        <title>A novel phosphonate cluster across the Pantoea species complex is important for pathogenicity in onion.</title>
        <authorList>
            <person name="Zhao M."/>
            <person name="Stice S."/>
            <person name="Shin G.Y."/>
            <person name="Coutinho T."/>
            <person name="Gitaitis R."/>
            <person name="Kvitko B."/>
            <person name="Dutta B."/>
        </authorList>
    </citation>
    <scope>NUCLEOTIDE SEQUENCE [LARGE SCALE GENOMIC DNA]</scope>
    <source>
        <strain evidence="2 3">BD 382</strain>
    </source>
</reference>